<accession>A0A6A7N216</accession>
<evidence type="ECO:0000313" key="2">
    <source>
        <dbReference type="Proteomes" id="UP000440498"/>
    </source>
</evidence>
<organism evidence="1 2">
    <name type="scientific">Rugamonas aquatica</name>
    <dbReference type="NCBI Taxonomy" id="2743357"/>
    <lineage>
        <taxon>Bacteria</taxon>
        <taxon>Pseudomonadati</taxon>
        <taxon>Pseudomonadota</taxon>
        <taxon>Betaproteobacteria</taxon>
        <taxon>Burkholderiales</taxon>
        <taxon>Oxalobacteraceae</taxon>
        <taxon>Telluria group</taxon>
        <taxon>Rugamonas</taxon>
    </lineage>
</organism>
<sequence>MGGPMADHRLTPLKKSDLQFRYTPGVTEGDDPSKRNAPDSALLNRSEWYEVLYFVNKFANENTSSGSDTGLVAKKAERLIHRYLPGNQRSHAHVTTWLLNNWSTHGDAPIT</sequence>
<dbReference type="Proteomes" id="UP000440498">
    <property type="component" value="Unassembled WGS sequence"/>
</dbReference>
<dbReference type="EMBL" id="WHUG01000004">
    <property type="protein sequence ID" value="MQA39045.1"/>
    <property type="molecule type" value="Genomic_DNA"/>
</dbReference>
<comment type="caution">
    <text evidence="1">The sequence shown here is derived from an EMBL/GenBank/DDBJ whole genome shotgun (WGS) entry which is preliminary data.</text>
</comment>
<keyword evidence="2" id="KW-1185">Reference proteome</keyword>
<dbReference type="AlphaFoldDB" id="A0A6A7N216"/>
<protein>
    <submittedName>
        <fullName evidence="1">Uncharacterized protein</fullName>
    </submittedName>
</protein>
<reference evidence="1 2" key="1">
    <citation type="submission" date="2019-10" db="EMBL/GenBank/DDBJ databases">
        <title>Two novel species isolated from a subtropical stream in China.</title>
        <authorList>
            <person name="Lu H."/>
        </authorList>
    </citation>
    <scope>NUCLEOTIDE SEQUENCE [LARGE SCALE GENOMIC DNA]</scope>
    <source>
        <strain evidence="1 2">FT29W</strain>
    </source>
</reference>
<name>A0A6A7N216_9BURK</name>
<gene>
    <name evidence="1" type="ORF">GEV02_12850</name>
</gene>
<evidence type="ECO:0000313" key="1">
    <source>
        <dbReference type="EMBL" id="MQA39045.1"/>
    </source>
</evidence>
<proteinExistence type="predicted"/>